<protein>
    <submittedName>
        <fullName evidence="5">ABC transporter permease</fullName>
    </submittedName>
</protein>
<dbReference type="Proteomes" id="UP000029072">
    <property type="component" value="Unassembled WGS sequence"/>
</dbReference>
<keyword evidence="3" id="KW-0812">Transmembrane</keyword>
<evidence type="ECO:0000256" key="3">
    <source>
        <dbReference type="SAM" id="Phobius"/>
    </source>
</evidence>
<dbReference type="Pfam" id="PF12704">
    <property type="entry name" value="MacB_PCD"/>
    <property type="match status" value="1"/>
</dbReference>
<evidence type="ECO:0000256" key="2">
    <source>
        <dbReference type="SAM" id="MobiDB-lite"/>
    </source>
</evidence>
<evidence type="ECO:0000313" key="6">
    <source>
        <dbReference type="Proteomes" id="UP000029072"/>
    </source>
</evidence>
<feature type="transmembrane region" description="Helical" evidence="3">
    <location>
        <begin position="12"/>
        <end position="36"/>
    </location>
</feature>
<keyword evidence="3" id="KW-0472">Membrane</keyword>
<dbReference type="STRING" id="1437609.BCAL_2222"/>
<evidence type="ECO:0000313" key="5">
    <source>
        <dbReference type="EMBL" id="KFI50234.1"/>
    </source>
</evidence>
<organism evidence="5 6">
    <name type="scientific">Bifidobacterium callitrichos DSM 23973</name>
    <dbReference type="NCBI Taxonomy" id="1437609"/>
    <lineage>
        <taxon>Bacteria</taxon>
        <taxon>Bacillati</taxon>
        <taxon>Actinomycetota</taxon>
        <taxon>Actinomycetes</taxon>
        <taxon>Bifidobacteriales</taxon>
        <taxon>Bifidobacteriaceae</taxon>
        <taxon>Bifidobacterium</taxon>
    </lineage>
</organism>
<comment type="caution">
    <text evidence="5">The sequence shown here is derived from an EMBL/GenBank/DDBJ whole genome shotgun (WGS) entry which is preliminary data.</text>
</comment>
<gene>
    <name evidence="5" type="ORF">BCAL_2222</name>
</gene>
<feature type="domain" description="MacB-like periplasmic core" evidence="4">
    <location>
        <begin position="21"/>
        <end position="166"/>
    </location>
</feature>
<evidence type="ECO:0000256" key="1">
    <source>
        <dbReference type="ARBA" id="ARBA00038076"/>
    </source>
</evidence>
<proteinExistence type="inferred from homology"/>
<feature type="non-terminal residue" evidence="5">
    <location>
        <position position="201"/>
    </location>
</feature>
<dbReference type="InterPro" id="IPR025857">
    <property type="entry name" value="MacB_PCD"/>
</dbReference>
<dbReference type="EMBL" id="JGYS01000030">
    <property type="protein sequence ID" value="KFI50234.1"/>
    <property type="molecule type" value="Genomic_DNA"/>
</dbReference>
<reference evidence="5 6" key="1">
    <citation type="submission" date="2014-03" db="EMBL/GenBank/DDBJ databases">
        <title>Genomics of Bifidobacteria.</title>
        <authorList>
            <person name="Ventura M."/>
            <person name="Milani C."/>
            <person name="Lugli G.A."/>
        </authorList>
    </citation>
    <scope>NUCLEOTIDE SEQUENCE [LARGE SCALE GENOMIC DNA]</scope>
    <source>
        <strain evidence="5 6">DSM 23973</strain>
    </source>
</reference>
<comment type="similarity">
    <text evidence="1">Belongs to the ABC-4 integral membrane protein family.</text>
</comment>
<name>A0A086ZUN4_9BIFI</name>
<dbReference type="eggNOG" id="COG4591">
    <property type="taxonomic scope" value="Bacteria"/>
</dbReference>
<dbReference type="AlphaFoldDB" id="A0A086ZUN4"/>
<keyword evidence="3" id="KW-1133">Transmembrane helix</keyword>
<evidence type="ECO:0000259" key="4">
    <source>
        <dbReference type="Pfam" id="PF12704"/>
    </source>
</evidence>
<sequence length="201" mass="21002">MLSLTIRLMRKSARMLIPAGIAILIGTAFIASTFLFSNAMTASLTRQTTAQFGDADYMIAPKPFGELDDKALEYAYTRSVGDFHIDRMRATEGVDGVRVDASATVTVTNGDRNVNVQAIAASDGAKLLPVKVTHGDQPADNHEIALPQSAANQLGVKVGDTVTIDSQAAHAMRQAAALSAGTRADSAATADASTPTPTDVP</sequence>
<feature type="region of interest" description="Disordered" evidence="2">
    <location>
        <begin position="181"/>
        <end position="201"/>
    </location>
</feature>
<accession>A0A086ZUN4</accession>